<dbReference type="EMBL" id="JANJYI010000001">
    <property type="protein sequence ID" value="KAK2662755.1"/>
    <property type="molecule type" value="Genomic_DNA"/>
</dbReference>
<comment type="caution">
    <text evidence="1">The sequence shown here is derived from an EMBL/GenBank/DDBJ whole genome shotgun (WGS) entry which is preliminary data.</text>
</comment>
<keyword evidence="2" id="KW-1185">Reference proteome</keyword>
<evidence type="ECO:0000313" key="1">
    <source>
        <dbReference type="EMBL" id="KAK2662755.1"/>
    </source>
</evidence>
<evidence type="ECO:0000313" key="2">
    <source>
        <dbReference type="Proteomes" id="UP001280121"/>
    </source>
</evidence>
<dbReference type="AlphaFoldDB" id="A0AAE0CT94"/>
<dbReference type="Proteomes" id="UP001280121">
    <property type="component" value="Unassembled WGS sequence"/>
</dbReference>
<reference evidence="1" key="1">
    <citation type="journal article" date="2023" name="Plant J.">
        <title>Genome sequences and population genomics provide insights into the demographic history, inbreeding, and mutation load of two 'living fossil' tree species of Dipteronia.</title>
        <authorList>
            <person name="Feng Y."/>
            <person name="Comes H.P."/>
            <person name="Chen J."/>
            <person name="Zhu S."/>
            <person name="Lu R."/>
            <person name="Zhang X."/>
            <person name="Li P."/>
            <person name="Qiu J."/>
            <person name="Olsen K.M."/>
            <person name="Qiu Y."/>
        </authorList>
    </citation>
    <scope>NUCLEOTIDE SEQUENCE</scope>
    <source>
        <strain evidence="1">KIB01</strain>
    </source>
</reference>
<organism evidence="1 2">
    <name type="scientific">Dipteronia dyeriana</name>
    <dbReference type="NCBI Taxonomy" id="168575"/>
    <lineage>
        <taxon>Eukaryota</taxon>
        <taxon>Viridiplantae</taxon>
        <taxon>Streptophyta</taxon>
        <taxon>Embryophyta</taxon>
        <taxon>Tracheophyta</taxon>
        <taxon>Spermatophyta</taxon>
        <taxon>Magnoliopsida</taxon>
        <taxon>eudicotyledons</taxon>
        <taxon>Gunneridae</taxon>
        <taxon>Pentapetalae</taxon>
        <taxon>rosids</taxon>
        <taxon>malvids</taxon>
        <taxon>Sapindales</taxon>
        <taxon>Sapindaceae</taxon>
        <taxon>Hippocastanoideae</taxon>
        <taxon>Acereae</taxon>
        <taxon>Dipteronia</taxon>
    </lineage>
</organism>
<accession>A0AAE0CT94</accession>
<protein>
    <submittedName>
        <fullName evidence="1">Uncharacterized protein</fullName>
    </submittedName>
</protein>
<sequence length="71" mass="8014">MRETKKKTVDDIPISTRVVSHKFRLTHLPIGRHVAKLEDSETSNVIIKRFKSGERLNTNGPLGLQPKSHIG</sequence>
<name>A0AAE0CT94_9ROSI</name>
<gene>
    <name evidence="1" type="ORF">Ddye_001329</name>
</gene>
<proteinExistence type="predicted"/>